<dbReference type="Gene3D" id="3.90.1580.10">
    <property type="entry name" value="paralog of FGE (formylglycine-generating enzyme)"/>
    <property type="match status" value="1"/>
</dbReference>
<sequence length="388" mass="40751">MKKMTTVVTLALGVCVAMSASAGADEIGGFVMNFVPISGDASALNGTGWGTSGDTFSDPADFRMATYEVTNAQWDAFVAAEGVPTGTPAAAYNSNPTAGGPNKPVNNASFFEAAQFVNWLNTSTGNHVAYKFVETTPGDPTTLTFGVWDDPPEGDGTNLYRHKDAFYFLPTLHEVLKAAYWNGTSFNTYANATDTLPTPAEACFSAAGTWDVGSGAVELNGTYDIMGNIGEVQENDVNFLYPAATHMHRLGPGMYLVPSSFGAWAGWTGINNNQSAEVSYGGLRVAAAAAGMPGDFDGDGDVDADDVDLLCDNLGDVAYDLDGDGDADEDDMIFLIVTLVELQDGSGRVGTKRGDFNLDGFVDGTDLALMKTAFGQPLMDYADGNANC</sequence>
<dbReference type="PROSITE" id="PS00018">
    <property type="entry name" value="EF_HAND_1"/>
    <property type="match status" value="1"/>
</dbReference>
<dbReference type="InterPro" id="IPR005532">
    <property type="entry name" value="SUMF_dom"/>
</dbReference>
<evidence type="ECO:0000313" key="2">
    <source>
        <dbReference type="EMBL" id="KKN79461.1"/>
    </source>
</evidence>
<dbReference type="AlphaFoldDB" id="A0A0F9W1B2"/>
<dbReference type="SUPFAM" id="SSF56436">
    <property type="entry name" value="C-type lectin-like"/>
    <property type="match status" value="1"/>
</dbReference>
<dbReference type="EMBL" id="LAZR01000247">
    <property type="protein sequence ID" value="KKN79461.1"/>
    <property type="molecule type" value="Genomic_DNA"/>
</dbReference>
<dbReference type="Gene3D" id="1.10.1330.10">
    <property type="entry name" value="Dockerin domain"/>
    <property type="match status" value="1"/>
</dbReference>
<dbReference type="GO" id="GO:0000272">
    <property type="term" value="P:polysaccharide catabolic process"/>
    <property type="evidence" value="ECO:0007669"/>
    <property type="project" value="InterPro"/>
</dbReference>
<feature type="non-terminal residue" evidence="2">
    <location>
        <position position="388"/>
    </location>
</feature>
<dbReference type="Pfam" id="PF03781">
    <property type="entry name" value="FGE-sulfatase"/>
    <property type="match status" value="1"/>
</dbReference>
<organism evidence="2">
    <name type="scientific">marine sediment metagenome</name>
    <dbReference type="NCBI Taxonomy" id="412755"/>
    <lineage>
        <taxon>unclassified sequences</taxon>
        <taxon>metagenomes</taxon>
        <taxon>ecological metagenomes</taxon>
    </lineage>
</organism>
<accession>A0A0F9W1B2</accession>
<dbReference type="InterPro" id="IPR018247">
    <property type="entry name" value="EF_Hand_1_Ca_BS"/>
</dbReference>
<evidence type="ECO:0000259" key="1">
    <source>
        <dbReference type="Pfam" id="PF03781"/>
    </source>
</evidence>
<dbReference type="InterPro" id="IPR036439">
    <property type="entry name" value="Dockerin_dom_sf"/>
</dbReference>
<dbReference type="InterPro" id="IPR042095">
    <property type="entry name" value="SUMF_sf"/>
</dbReference>
<gene>
    <name evidence="2" type="ORF">LCGC14_0340250</name>
</gene>
<proteinExistence type="predicted"/>
<reference evidence="2" key="1">
    <citation type="journal article" date="2015" name="Nature">
        <title>Complex archaea that bridge the gap between prokaryotes and eukaryotes.</title>
        <authorList>
            <person name="Spang A."/>
            <person name="Saw J.H."/>
            <person name="Jorgensen S.L."/>
            <person name="Zaremba-Niedzwiedzka K."/>
            <person name="Martijn J."/>
            <person name="Lind A.E."/>
            <person name="van Eijk R."/>
            <person name="Schleper C."/>
            <person name="Guy L."/>
            <person name="Ettema T.J."/>
        </authorList>
    </citation>
    <scope>NUCLEOTIDE SEQUENCE</scope>
</reference>
<feature type="domain" description="Sulfatase-modifying factor enzyme-like" evidence="1">
    <location>
        <begin position="60"/>
        <end position="231"/>
    </location>
</feature>
<comment type="caution">
    <text evidence="2">The sequence shown here is derived from an EMBL/GenBank/DDBJ whole genome shotgun (WGS) entry which is preliminary data.</text>
</comment>
<dbReference type="InterPro" id="IPR016187">
    <property type="entry name" value="CTDL_fold"/>
</dbReference>
<name>A0A0F9W1B2_9ZZZZ</name>
<protein>
    <recommendedName>
        <fullName evidence="1">Sulfatase-modifying factor enzyme-like domain-containing protein</fullName>
    </recommendedName>
</protein>